<evidence type="ECO:0000256" key="4">
    <source>
        <dbReference type="ARBA" id="ARBA00023125"/>
    </source>
</evidence>
<dbReference type="SMART" id="SM00339">
    <property type="entry name" value="FH"/>
    <property type="match status" value="1"/>
</dbReference>
<dbReference type="InterPro" id="IPR030456">
    <property type="entry name" value="TF_fork_head_CS_2"/>
</dbReference>
<dbReference type="Proteomes" id="UP000075881">
    <property type="component" value="Unassembled WGS sequence"/>
</dbReference>
<dbReference type="InterPro" id="IPR000253">
    <property type="entry name" value="FHA_dom"/>
</dbReference>
<dbReference type="Pfam" id="PF00250">
    <property type="entry name" value="Forkhead"/>
    <property type="match status" value="1"/>
</dbReference>
<evidence type="ECO:0000256" key="3">
    <source>
        <dbReference type="ARBA" id="ARBA00023015"/>
    </source>
</evidence>
<keyword evidence="5" id="KW-0804">Transcription</keyword>
<evidence type="ECO:0000313" key="12">
    <source>
        <dbReference type="Proteomes" id="UP000075881"/>
    </source>
</evidence>
<evidence type="ECO:0000259" key="9">
    <source>
        <dbReference type="PROSITE" id="PS50006"/>
    </source>
</evidence>
<evidence type="ECO:0008006" key="13">
    <source>
        <dbReference type="Google" id="ProtNLM"/>
    </source>
</evidence>
<dbReference type="InterPro" id="IPR036388">
    <property type="entry name" value="WH-like_DNA-bd_sf"/>
</dbReference>
<dbReference type="PANTHER" id="PTHR45881">
    <property type="entry name" value="CHECKPOINT SUPPRESSOR 1-LIKE, ISOFORM A-RELATED"/>
    <property type="match status" value="1"/>
</dbReference>
<dbReference type="STRING" id="43041.A0A182KF78"/>
<keyword evidence="6 7" id="KW-0539">Nucleus</keyword>
<reference evidence="12" key="1">
    <citation type="submission" date="2013-03" db="EMBL/GenBank/DDBJ databases">
        <title>The Genome Sequence of Anopheles christyi ACHKN1017.</title>
        <authorList>
            <consortium name="The Broad Institute Genomics Platform"/>
            <person name="Neafsey D.E."/>
            <person name="Besansky N."/>
            <person name="Walker B."/>
            <person name="Young S.K."/>
            <person name="Zeng Q."/>
            <person name="Gargeya S."/>
            <person name="Fitzgerald M."/>
            <person name="Haas B."/>
            <person name="Abouelleil A."/>
            <person name="Allen A.W."/>
            <person name="Alvarado L."/>
            <person name="Arachchi H.M."/>
            <person name="Berlin A.M."/>
            <person name="Chapman S.B."/>
            <person name="Gainer-Dewar J."/>
            <person name="Goldberg J."/>
            <person name="Griggs A."/>
            <person name="Gujja S."/>
            <person name="Hansen M."/>
            <person name="Howarth C."/>
            <person name="Imamovic A."/>
            <person name="Ireland A."/>
            <person name="Larimer J."/>
            <person name="McCowan C."/>
            <person name="Murphy C."/>
            <person name="Pearson M."/>
            <person name="Poon T.W."/>
            <person name="Priest M."/>
            <person name="Roberts A."/>
            <person name="Saif S."/>
            <person name="Shea T."/>
            <person name="Sisk P."/>
            <person name="Sykes S."/>
            <person name="Wortman J."/>
            <person name="Nusbaum C."/>
            <person name="Birren B."/>
        </authorList>
    </citation>
    <scope>NUCLEOTIDE SEQUENCE [LARGE SCALE GENOMIC DNA]</scope>
    <source>
        <strain evidence="12">ACHKN1017</strain>
    </source>
</reference>
<dbReference type="GO" id="GO:0045893">
    <property type="term" value="P:positive regulation of DNA-templated transcription"/>
    <property type="evidence" value="ECO:0007669"/>
    <property type="project" value="UniProtKB-ARBA"/>
</dbReference>
<name>A0A182KF78_9DIPT</name>
<evidence type="ECO:0000256" key="1">
    <source>
        <dbReference type="ARBA" id="ARBA00004123"/>
    </source>
</evidence>
<dbReference type="InterPro" id="IPR008984">
    <property type="entry name" value="SMAD_FHA_dom_sf"/>
</dbReference>
<dbReference type="VEuPathDB" id="VectorBase:ACHR009416"/>
<reference evidence="11" key="2">
    <citation type="submission" date="2020-05" db="UniProtKB">
        <authorList>
            <consortium name="EnsemblMetazoa"/>
        </authorList>
    </citation>
    <scope>IDENTIFICATION</scope>
    <source>
        <strain evidence="11">ACHKN1017</strain>
    </source>
</reference>
<dbReference type="SMART" id="SM00240">
    <property type="entry name" value="FHA"/>
    <property type="match status" value="1"/>
</dbReference>
<dbReference type="Gene3D" id="2.60.200.20">
    <property type="match status" value="1"/>
</dbReference>
<proteinExistence type="predicted"/>
<evidence type="ECO:0000256" key="2">
    <source>
        <dbReference type="ARBA" id="ARBA00022473"/>
    </source>
</evidence>
<keyword evidence="4 7" id="KW-0238">DNA-binding</keyword>
<dbReference type="PROSITE" id="PS50006">
    <property type="entry name" value="FHA_DOMAIN"/>
    <property type="match status" value="1"/>
</dbReference>
<feature type="domain" description="Fork-head" evidence="10">
    <location>
        <begin position="308"/>
        <end position="403"/>
    </location>
</feature>
<dbReference type="PROSITE" id="PS50039">
    <property type="entry name" value="FORK_HEAD_3"/>
    <property type="match status" value="1"/>
</dbReference>
<feature type="DNA-binding region" description="Fork-head" evidence="7">
    <location>
        <begin position="308"/>
        <end position="403"/>
    </location>
</feature>
<dbReference type="Gene3D" id="1.10.10.10">
    <property type="entry name" value="Winged helix-like DNA-binding domain superfamily/Winged helix DNA-binding domain"/>
    <property type="match status" value="1"/>
</dbReference>
<evidence type="ECO:0000256" key="6">
    <source>
        <dbReference type="ARBA" id="ARBA00023242"/>
    </source>
</evidence>
<dbReference type="InterPro" id="IPR036390">
    <property type="entry name" value="WH_DNA-bd_sf"/>
</dbReference>
<feature type="region of interest" description="Disordered" evidence="8">
    <location>
        <begin position="433"/>
        <end position="460"/>
    </location>
</feature>
<dbReference type="InterPro" id="IPR001766">
    <property type="entry name" value="Fork_head_dom"/>
</dbReference>
<evidence type="ECO:0000259" key="10">
    <source>
        <dbReference type="PROSITE" id="PS50039"/>
    </source>
</evidence>
<accession>A0A182KF78</accession>
<dbReference type="InterPro" id="IPR018122">
    <property type="entry name" value="TF_fork_head_CS_1"/>
</dbReference>
<feature type="compositionally biased region" description="Polar residues" evidence="8">
    <location>
        <begin position="266"/>
        <end position="280"/>
    </location>
</feature>
<dbReference type="FunFam" id="1.10.10.10:FF:000030">
    <property type="entry name" value="Forkhead box protein K2"/>
    <property type="match status" value="1"/>
</dbReference>
<evidence type="ECO:0000313" key="11">
    <source>
        <dbReference type="EnsemblMetazoa" id="ACHR009416-PA"/>
    </source>
</evidence>
<keyword evidence="2" id="KW-0217">Developmental protein</keyword>
<dbReference type="GO" id="GO:0005634">
    <property type="term" value="C:nucleus"/>
    <property type="evidence" value="ECO:0007669"/>
    <property type="project" value="UniProtKB-SubCell"/>
</dbReference>
<keyword evidence="3" id="KW-0805">Transcription regulation</keyword>
<dbReference type="GO" id="GO:0000981">
    <property type="term" value="F:DNA-binding transcription factor activity, RNA polymerase II-specific"/>
    <property type="evidence" value="ECO:0007669"/>
    <property type="project" value="TreeGrafter"/>
</dbReference>
<organism evidence="11 12">
    <name type="scientific">Anopheles christyi</name>
    <dbReference type="NCBI Taxonomy" id="43041"/>
    <lineage>
        <taxon>Eukaryota</taxon>
        <taxon>Metazoa</taxon>
        <taxon>Ecdysozoa</taxon>
        <taxon>Arthropoda</taxon>
        <taxon>Hexapoda</taxon>
        <taxon>Insecta</taxon>
        <taxon>Pterygota</taxon>
        <taxon>Neoptera</taxon>
        <taxon>Endopterygota</taxon>
        <taxon>Diptera</taxon>
        <taxon>Nematocera</taxon>
        <taxon>Culicoidea</taxon>
        <taxon>Culicidae</taxon>
        <taxon>Anophelinae</taxon>
        <taxon>Anopheles</taxon>
    </lineage>
</organism>
<sequence>MKPLQNYQFSYSIALTGNLCRTMATTDSTDSTDEHRQHVGCSESQAPCPVMVSGSSVVHDLTANGVYLPPFWPHFHNLIGRLISKDNMLLISQQKVVVGRVSANTVVDYHVARNKVISRKHFILRYSANEFEAEVLSKNGLYVDDVFLPQSTLPYTLSKNCVFRFPNTDIKVILESRIEPTVNVGVLVNKGGHLSPTRDVMSYESASTAGAISPDDANSSENRVQSVQSSSTASNMLFELCRAIAGSLEQLNYNPEEVNRADVSLDGNSSTGSNATPTTSEEQHLSGNRDAIENESAIDVKESFDYVKPPYSYAQLIVQAITLSPERQCTLPEIYAFMRGTYPYFRQIRQEGWQNSIRHNLSLNRYFIKVPRVSDTACKGCYWRIDPACYDALEKKRFQKRLQMRGRLNRVGCRSAPASPVYSDDMRADLSLGGSAPGSPLPARSYAHDNSNDAMNYSRS</sequence>
<dbReference type="GO" id="GO:0000978">
    <property type="term" value="F:RNA polymerase II cis-regulatory region sequence-specific DNA binding"/>
    <property type="evidence" value="ECO:0007669"/>
    <property type="project" value="TreeGrafter"/>
</dbReference>
<evidence type="ECO:0000256" key="8">
    <source>
        <dbReference type="SAM" id="MobiDB-lite"/>
    </source>
</evidence>
<comment type="subcellular location">
    <subcellularLocation>
        <location evidence="1 7">Nucleus</location>
    </subcellularLocation>
</comment>
<dbReference type="Pfam" id="PF00498">
    <property type="entry name" value="FHA"/>
    <property type="match status" value="1"/>
</dbReference>
<dbReference type="PROSITE" id="PS00658">
    <property type="entry name" value="FORK_HEAD_2"/>
    <property type="match status" value="1"/>
</dbReference>
<dbReference type="EnsemblMetazoa" id="ACHR009416-RA">
    <property type="protein sequence ID" value="ACHR009416-PA"/>
    <property type="gene ID" value="ACHR009416"/>
</dbReference>
<feature type="region of interest" description="Disordered" evidence="8">
    <location>
        <begin position="262"/>
        <end position="292"/>
    </location>
</feature>
<feature type="region of interest" description="Disordered" evidence="8">
    <location>
        <begin position="205"/>
        <end position="228"/>
    </location>
</feature>
<dbReference type="SUPFAM" id="SSF49879">
    <property type="entry name" value="SMAD/FHA domain"/>
    <property type="match status" value="1"/>
</dbReference>
<dbReference type="SUPFAM" id="SSF46785">
    <property type="entry name" value="Winged helix' DNA-binding domain"/>
    <property type="match status" value="1"/>
</dbReference>
<dbReference type="PROSITE" id="PS00657">
    <property type="entry name" value="FORK_HEAD_1"/>
    <property type="match status" value="1"/>
</dbReference>
<evidence type="ECO:0000256" key="5">
    <source>
        <dbReference type="ARBA" id="ARBA00023163"/>
    </source>
</evidence>
<dbReference type="AlphaFoldDB" id="A0A182KF78"/>
<protein>
    <recommendedName>
        <fullName evidence="13">Fork-head domain-containing protein</fullName>
    </recommendedName>
</protein>
<keyword evidence="12" id="KW-1185">Reference proteome</keyword>
<dbReference type="PANTHER" id="PTHR45881:SF7">
    <property type="entry name" value="CHECKPOINT SUPPRESSOR 1-LIKE, ISOFORM A-RELATED"/>
    <property type="match status" value="1"/>
</dbReference>
<dbReference type="PRINTS" id="PR00053">
    <property type="entry name" value="FORKHEAD"/>
</dbReference>
<feature type="domain" description="FHA" evidence="9">
    <location>
        <begin position="96"/>
        <end position="148"/>
    </location>
</feature>
<evidence type="ECO:0000256" key="7">
    <source>
        <dbReference type="PROSITE-ProRule" id="PRU00089"/>
    </source>
</evidence>